<feature type="compositionally biased region" description="Basic and acidic residues" evidence="1">
    <location>
        <begin position="37"/>
        <end position="63"/>
    </location>
</feature>
<comment type="caution">
    <text evidence="2">The sequence shown here is derived from an EMBL/GenBank/DDBJ whole genome shotgun (WGS) entry which is preliminary data.</text>
</comment>
<dbReference type="EMBL" id="JBBWWR010000014">
    <property type="protein sequence ID" value="KAK8953145.1"/>
    <property type="molecule type" value="Genomic_DNA"/>
</dbReference>
<reference evidence="2 3" key="1">
    <citation type="journal article" date="2022" name="Nat. Plants">
        <title>Genomes of leafy and leafless Platanthera orchids illuminate the evolution of mycoheterotrophy.</title>
        <authorList>
            <person name="Li M.H."/>
            <person name="Liu K.W."/>
            <person name="Li Z."/>
            <person name="Lu H.C."/>
            <person name="Ye Q.L."/>
            <person name="Zhang D."/>
            <person name="Wang J.Y."/>
            <person name="Li Y.F."/>
            <person name="Zhong Z.M."/>
            <person name="Liu X."/>
            <person name="Yu X."/>
            <person name="Liu D.K."/>
            <person name="Tu X.D."/>
            <person name="Liu B."/>
            <person name="Hao Y."/>
            <person name="Liao X.Y."/>
            <person name="Jiang Y.T."/>
            <person name="Sun W.H."/>
            <person name="Chen J."/>
            <person name="Chen Y.Q."/>
            <person name="Ai Y."/>
            <person name="Zhai J.W."/>
            <person name="Wu S.S."/>
            <person name="Zhou Z."/>
            <person name="Hsiao Y.Y."/>
            <person name="Wu W.L."/>
            <person name="Chen Y.Y."/>
            <person name="Lin Y.F."/>
            <person name="Hsu J.L."/>
            <person name="Li C.Y."/>
            <person name="Wang Z.W."/>
            <person name="Zhao X."/>
            <person name="Zhong W.Y."/>
            <person name="Ma X.K."/>
            <person name="Ma L."/>
            <person name="Huang J."/>
            <person name="Chen G.Z."/>
            <person name="Huang M.Z."/>
            <person name="Huang L."/>
            <person name="Peng D.H."/>
            <person name="Luo Y.B."/>
            <person name="Zou S.Q."/>
            <person name="Chen S.P."/>
            <person name="Lan S."/>
            <person name="Tsai W.C."/>
            <person name="Van de Peer Y."/>
            <person name="Liu Z.J."/>
        </authorList>
    </citation>
    <scope>NUCLEOTIDE SEQUENCE [LARGE SCALE GENOMIC DNA]</scope>
    <source>
        <strain evidence="2">Lor288</strain>
    </source>
</reference>
<feature type="region of interest" description="Disordered" evidence="1">
    <location>
        <begin position="22"/>
        <end position="72"/>
    </location>
</feature>
<evidence type="ECO:0000313" key="3">
    <source>
        <dbReference type="Proteomes" id="UP001412067"/>
    </source>
</evidence>
<sequence>MQNPVLHQESSDLIKEPTEITISIDSSNSHQISDAGVIKKNDRPNKKEAKTTNSMNHEKEITEKQNVNPTGSDVRVRQLKDQLIQARVYQSLSSTRSNPHFIRELRFRIREV</sequence>
<name>A0ABR2LWA3_9ASPA</name>
<organism evidence="2 3">
    <name type="scientific">Platanthera guangdongensis</name>
    <dbReference type="NCBI Taxonomy" id="2320717"/>
    <lineage>
        <taxon>Eukaryota</taxon>
        <taxon>Viridiplantae</taxon>
        <taxon>Streptophyta</taxon>
        <taxon>Embryophyta</taxon>
        <taxon>Tracheophyta</taxon>
        <taxon>Spermatophyta</taxon>
        <taxon>Magnoliopsida</taxon>
        <taxon>Liliopsida</taxon>
        <taxon>Asparagales</taxon>
        <taxon>Orchidaceae</taxon>
        <taxon>Orchidoideae</taxon>
        <taxon>Orchideae</taxon>
        <taxon>Orchidinae</taxon>
        <taxon>Platanthera</taxon>
    </lineage>
</organism>
<protein>
    <submittedName>
        <fullName evidence="2">Uncharacterized protein</fullName>
    </submittedName>
</protein>
<gene>
    <name evidence="2" type="ORF">KSP40_PGU020804</name>
</gene>
<dbReference type="Proteomes" id="UP001412067">
    <property type="component" value="Unassembled WGS sequence"/>
</dbReference>
<evidence type="ECO:0000256" key="1">
    <source>
        <dbReference type="SAM" id="MobiDB-lite"/>
    </source>
</evidence>
<dbReference type="Pfam" id="PF25557">
    <property type="entry name" value="GAUT_1"/>
    <property type="match status" value="1"/>
</dbReference>
<keyword evidence="3" id="KW-1185">Reference proteome</keyword>
<evidence type="ECO:0000313" key="2">
    <source>
        <dbReference type="EMBL" id="KAK8953145.1"/>
    </source>
</evidence>
<accession>A0ABR2LWA3</accession>
<proteinExistence type="predicted"/>
<feature type="compositionally biased region" description="Polar residues" evidence="1">
    <location>
        <begin position="22"/>
        <end position="32"/>
    </location>
</feature>